<dbReference type="InterPro" id="IPR051297">
    <property type="entry name" value="PalB/RIM13"/>
</dbReference>
<comment type="similarity">
    <text evidence="1">Belongs to the peptidase C2 family. PalB/RIM13 subfamily.</text>
</comment>
<proteinExistence type="inferred from homology"/>
<dbReference type="SUPFAM" id="SSF116846">
    <property type="entry name" value="MIT domain"/>
    <property type="match status" value="1"/>
</dbReference>
<feature type="region of interest" description="Disordered" evidence="6">
    <location>
        <begin position="78"/>
        <end position="101"/>
    </location>
</feature>
<dbReference type="Proteomes" id="UP001383192">
    <property type="component" value="Unassembled WGS sequence"/>
</dbReference>
<keyword evidence="4" id="KW-0788">Thiol protease</keyword>
<evidence type="ECO:0000259" key="7">
    <source>
        <dbReference type="PROSITE" id="PS50203"/>
    </source>
</evidence>
<dbReference type="InterPro" id="IPR038765">
    <property type="entry name" value="Papain-like_cys_pep_sf"/>
</dbReference>
<dbReference type="GO" id="GO:0006508">
    <property type="term" value="P:proteolysis"/>
    <property type="evidence" value="ECO:0007669"/>
    <property type="project" value="UniProtKB-KW"/>
</dbReference>
<dbReference type="Gene3D" id="1.20.58.80">
    <property type="entry name" value="Phosphotransferase system, lactose/cellobiose-type IIA subunit"/>
    <property type="match status" value="1"/>
</dbReference>
<evidence type="ECO:0000256" key="6">
    <source>
        <dbReference type="SAM" id="MobiDB-lite"/>
    </source>
</evidence>
<sequence>MHKSTPTAKDAESAYAKATRAELAQDYNSAFQSYIKAAELFLHLSRTNTSDEKKKEKWKNDADKALQRAEKIKQFTDRLGGSRRISSTSAAGPHAESTPSISLTPVAIDPFSPQEQSYILKKGGSVNGLVVPLWEDSHRGDPRSVSCNPRLSATHEEMSACWRQPDDTEYSAILSTDISPQDISQNIIADCSVCSSISVCLEHAQRFGTDVRMFNLNRAPLIDMVYLQLASSILHPVSHEASNVYHLKIFFNGAWRRESGIAINAVGFLAIDSQLPYHPGLGIPLCLTCSPPHQKPVLWPTLLEKGWLTLFKVPILSEKVHGQGSLTALSKVSSIGVTYASQAETSQVTAWLQLALANTSIQMKAGWSSYRLIAMP</sequence>
<protein>
    <submittedName>
        <fullName evidence="8">Cysteine protease</fullName>
    </submittedName>
</protein>
<dbReference type="PANTHER" id="PTHR46143">
    <property type="entry name" value="CALPAIN-7"/>
    <property type="match status" value="1"/>
</dbReference>
<dbReference type="PANTHER" id="PTHR46143:SF1">
    <property type="entry name" value="CALPAIN-7"/>
    <property type="match status" value="1"/>
</dbReference>
<dbReference type="GO" id="GO:0004198">
    <property type="term" value="F:calcium-dependent cysteine-type endopeptidase activity"/>
    <property type="evidence" value="ECO:0007669"/>
    <property type="project" value="InterPro"/>
</dbReference>
<evidence type="ECO:0000256" key="4">
    <source>
        <dbReference type="ARBA" id="ARBA00022807"/>
    </source>
</evidence>
<evidence type="ECO:0000256" key="2">
    <source>
        <dbReference type="ARBA" id="ARBA00022670"/>
    </source>
</evidence>
<dbReference type="Pfam" id="PF04212">
    <property type="entry name" value="MIT"/>
    <property type="match status" value="1"/>
</dbReference>
<dbReference type="SUPFAM" id="SSF54001">
    <property type="entry name" value="Cysteine proteinases"/>
    <property type="match status" value="1"/>
</dbReference>
<name>A0AAW0AZG0_9AGAR</name>
<feature type="domain" description="Calpain catalytic" evidence="7">
    <location>
        <begin position="132"/>
        <end position="310"/>
    </location>
</feature>
<dbReference type="SMART" id="SM00745">
    <property type="entry name" value="MIT"/>
    <property type="match status" value="1"/>
</dbReference>
<accession>A0AAW0AZG0</accession>
<evidence type="ECO:0000256" key="5">
    <source>
        <dbReference type="PROSITE-ProRule" id="PRU00239"/>
    </source>
</evidence>
<dbReference type="EMBL" id="JAYKXP010000224">
    <property type="protein sequence ID" value="KAK7018694.1"/>
    <property type="molecule type" value="Genomic_DNA"/>
</dbReference>
<keyword evidence="2 8" id="KW-0645">Protease</keyword>
<evidence type="ECO:0000256" key="3">
    <source>
        <dbReference type="ARBA" id="ARBA00022801"/>
    </source>
</evidence>
<evidence type="ECO:0000313" key="8">
    <source>
        <dbReference type="EMBL" id="KAK7018694.1"/>
    </source>
</evidence>
<gene>
    <name evidence="8" type="primary">RIM13_2</name>
    <name evidence="8" type="ORF">VNI00_018321</name>
</gene>
<dbReference type="InterPro" id="IPR007330">
    <property type="entry name" value="MIT_dom"/>
</dbReference>
<keyword evidence="3" id="KW-0378">Hydrolase</keyword>
<dbReference type="InterPro" id="IPR001300">
    <property type="entry name" value="Peptidase_C2_calpain_cat"/>
</dbReference>
<comment type="caution">
    <text evidence="8">The sequence shown here is derived from an EMBL/GenBank/DDBJ whole genome shotgun (WGS) entry which is preliminary data.</text>
</comment>
<dbReference type="PROSITE" id="PS50203">
    <property type="entry name" value="CALPAIN_CAT"/>
    <property type="match status" value="1"/>
</dbReference>
<reference evidence="8 9" key="1">
    <citation type="submission" date="2024-01" db="EMBL/GenBank/DDBJ databases">
        <title>A draft genome for a cacao thread blight-causing isolate of Paramarasmius palmivorus.</title>
        <authorList>
            <person name="Baruah I.K."/>
            <person name="Bukari Y."/>
            <person name="Amoako-Attah I."/>
            <person name="Meinhardt L.W."/>
            <person name="Bailey B.A."/>
            <person name="Cohen S.P."/>
        </authorList>
    </citation>
    <scope>NUCLEOTIDE SEQUENCE [LARGE SCALE GENOMIC DNA]</scope>
    <source>
        <strain evidence="8 9">GH-12</strain>
    </source>
</reference>
<dbReference type="InterPro" id="IPR036181">
    <property type="entry name" value="MIT_dom_sf"/>
</dbReference>
<keyword evidence="9" id="KW-1185">Reference proteome</keyword>
<comment type="caution">
    <text evidence="5">Lacks conserved residue(s) required for the propagation of feature annotation.</text>
</comment>
<dbReference type="AlphaFoldDB" id="A0AAW0AZG0"/>
<organism evidence="8 9">
    <name type="scientific">Paramarasmius palmivorus</name>
    <dbReference type="NCBI Taxonomy" id="297713"/>
    <lineage>
        <taxon>Eukaryota</taxon>
        <taxon>Fungi</taxon>
        <taxon>Dikarya</taxon>
        <taxon>Basidiomycota</taxon>
        <taxon>Agaricomycotina</taxon>
        <taxon>Agaricomycetes</taxon>
        <taxon>Agaricomycetidae</taxon>
        <taxon>Agaricales</taxon>
        <taxon>Marasmiineae</taxon>
        <taxon>Marasmiaceae</taxon>
        <taxon>Paramarasmius</taxon>
    </lineage>
</organism>
<evidence type="ECO:0000256" key="1">
    <source>
        <dbReference type="ARBA" id="ARBA00010193"/>
    </source>
</evidence>
<evidence type="ECO:0000313" key="9">
    <source>
        <dbReference type="Proteomes" id="UP001383192"/>
    </source>
</evidence>